<proteinExistence type="predicted"/>
<keyword evidence="3" id="KW-0786">Thiamine pyrophosphate</keyword>
<evidence type="ECO:0000259" key="4">
    <source>
        <dbReference type="Pfam" id="PF00676"/>
    </source>
</evidence>
<dbReference type="SUPFAM" id="SSF52518">
    <property type="entry name" value="Thiamin diphosphate-binding fold (THDP-binding)"/>
    <property type="match status" value="1"/>
</dbReference>
<keyword evidence="2" id="KW-0560">Oxidoreductase</keyword>
<dbReference type="PANTHER" id="PTHR11516">
    <property type="entry name" value="PYRUVATE DEHYDROGENASE E1 COMPONENT, ALPHA SUBUNIT BACTERIAL AND ORGANELLAR"/>
    <property type="match status" value="1"/>
</dbReference>
<evidence type="ECO:0000256" key="3">
    <source>
        <dbReference type="ARBA" id="ARBA00023052"/>
    </source>
</evidence>
<dbReference type="Proteomes" id="UP001595904">
    <property type="component" value="Unassembled WGS sequence"/>
</dbReference>
<evidence type="ECO:0000256" key="2">
    <source>
        <dbReference type="ARBA" id="ARBA00023002"/>
    </source>
</evidence>
<dbReference type="PANTHER" id="PTHR11516:SF60">
    <property type="entry name" value="PYRUVATE DEHYDROGENASE E1 COMPONENT SUBUNIT ALPHA"/>
    <property type="match status" value="1"/>
</dbReference>
<comment type="caution">
    <text evidence="5">The sequence shown here is derived from an EMBL/GenBank/DDBJ whole genome shotgun (WGS) entry which is preliminary data.</text>
</comment>
<dbReference type="InterPro" id="IPR029061">
    <property type="entry name" value="THDP-binding"/>
</dbReference>
<gene>
    <name evidence="5" type="ORF">ACFPN2_21090</name>
</gene>
<evidence type="ECO:0000313" key="6">
    <source>
        <dbReference type="Proteomes" id="UP001595904"/>
    </source>
</evidence>
<organism evidence="5 6">
    <name type="scientific">Steroidobacter flavus</name>
    <dbReference type="NCBI Taxonomy" id="1842136"/>
    <lineage>
        <taxon>Bacteria</taxon>
        <taxon>Pseudomonadati</taxon>
        <taxon>Pseudomonadota</taxon>
        <taxon>Gammaproteobacteria</taxon>
        <taxon>Steroidobacterales</taxon>
        <taxon>Steroidobacteraceae</taxon>
        <taxon>Steroidobacter</taxon>
    </lineage>
</organism>
<name>A0ABV8SVG1_9GAMM</name>
<feature type="domain" description="Dehydrogenase E1 component" evidence="4">
    <location>
        <begin position="25"/>
        <end position="323"/>
    </location>
</feature>
<dbReference type="RefSeq" id="WP_380600294.1">
    <property type="nucleotide sequence ID" value="NZ_JBHSDU010000004.1"/>
</dbReference>
<accession>A0ABV8SVG1</accession>
<keyword evidence="6" id="KW-1185">Reference proteome</keyword>
<evidence type="ECO:0000313" key="5">
    <source>
        <dbReference type="EMBL" id="MFC4311608.1"/>
    </source>
</evidence>
<comment type="cofactor">
    <cofactor evidence="1">
        <name>thiamine diphosphate</name>
        <dbReference type="ChEBI" id="CHEBI:58937"/>
    </cofactor>
</comment>
<dbReference type="InterPro" id="IPR001017">
    <property type="entry name" value="DH_E1"/>
</dbReference>
<sequence>MTKQVDAHVRIAPSQGEMVREMLRRMLRIRVFDERAAVLRSQLPGFLHNSIGQEAEIVGACMALRDDDYMTGNHRSHGHPIGKGVALAPLMAELFGKETGVCRGKGGSMHLAVFAAGSLGESGIVGSLMPVAVGAGLSARLRGTDQVCLCFFGDGAANCGPFHESLNLAAVWKLGVVFLCENNGYAATSPMSQTTSVSDVAIRAGAYGIPGVIVDGQDVLAVHDAVTAAVSRARSGEGPTLVEAKTYRYCDHHEIAGTSKRAPYRTDEEIASWRARDPIEMFAAKLEITDLLSHAEIEGIRRSVLEEVDAAVDFAVSSSSPEAEELYEDVFVEQWVHTE</sequence>
<dbReference type="EMBL" id="JBHSDU010000004">
    <property type="protein sequence ID" value="MFC4311608.1"/>
    <property type="molecule type" value="Genomic_DNA"/>
</dbReference>
<dbReference type="CDD" id="cd02000">
    <property type="entry name" value="TPP_E1_PDC_ADC_BCADC"/>
    <property type="match status" value="1"/>
</dbReference>
<dbReference type="Pfam" id="PF00676">
    <property type="entry name" value="E1_dh"/>
    <property type="match status" value="1"/>
</dbReference>
<reference evidence="6" key="1">
    <citation type="journal article" date="2019" name="Int. J. Syst. Evol. Microbiol.">
        <title>The Global Catalogue of Microorganisms (GCM) 10K type strain sequencing project: providing services to taxonomists for standard genome sequencing and annotation.</title>
        <authorList>
            <consortium name="The Broad Institute Genomics Platform"/>
            <consortium name="The Broad Institute Genome Sequencing Center for Infectious Disease"/>
            <person name="Wu L."/>
            <person name="Ma J."/>
        </authorList>
    </citation>
    <scope>NUCLEOTIDE SEQUENCE [LARGE SCALE GENOMIC DNA]</scope>
    <source>
        <strain evidence="6">CGMCC 1.10759</strain>
    </source>
</reference>
<dbReference type="Gene3D" id="3.40.50.970">
    <property type="match status" value="1"/>
</dbReference>
<evidence type="ECO:0000256" key="1">
    <source>
        <dbReference type="ARBA" id="ARBA00001964"/>
    </source>
</evidence>
<protein>
    <submittedName>
        <fullName evidence="5">Thiamine pyrophosphate-dependent dehydrogenase E1 component subunit alpha</fullName>
    </submittedName>
</protein>
<dbReference type="InterPro" id="IPR050642">
    <property type="entry name" value="PDH_E1_Alpha_Subunit"/>
</dbReference>